<evidence type="ECO:0000259" key="2">
    <source>
        <dbReference type="PROSITE" id="PS50206"/>
    </source>
</evidence>
<dbReference type="InterPro" id="IPR050229">
    <property type="entry name" value="GlpE_sulfurtransferase"/>
</dbReference>
<dbReference type="SMART" id="SM00450">
    <property type="entry name" value="RHOD"/>
    <property type="match status" value="1"/>
</dbReference>
<feature type="transmembrane region" description="Helical" evidence="1">
    <location>
        <begin position="6"/>
        <end position="26"/>
    </location>
</feature>
<name>A0ABW1UZA7_9BACL</name>
<organism evidence="3 4">
    <name type="scientific">Paenibacillus septentrionalis</name>
    <dbReference type="NCBI Taxonomy" id="429342"/>
    <lineage>
        <taxon>Bacteria</taxon>
        <taxon>Bacillati</taxon>
        <taxon>Bacillota</taxon>
        <taxon>Bacilli</taxon>
        <taxon>Bacillales</taxon>
        <taxon>Paenibacillaceae</taxon>
        <taxon>Paenibacillus</taxon>
    </lineage>
</organism>
<dbReference type="InterPro" id="IPR036873">
    <property type="entry name" value="Rhodanese-like_dom_sf"/>
</dbReference>
<comment type="caution">
    <text evidence="3">The sequence shown here is derived from an EMBL/GenBank/DDBJ whole genome shotgun (WGS) entry which is preliminary data.</text>
</comment>
<dbReference type="Pfam" id="PF00581">
    <property type="entry name" value="Rhodanese"/>
    <property type="match status" value="1"/>
</dbReference>
<feature type="domain" description="Rhodanese" evidence="2">
    <location>
        <begin position="39"/>
        <end position="119"/>
    </location>
</feature>
<keyword evidence="1" id="KW-1133">Transmembrane helix</keyword>
<evidence type="ECO:0000313" key="3">
    <source>
        <dbReference type="EMBL" id="MFC6331023.1"/>
    </source>
</evidence>
<dbReference type="PANTHER" id="PTHR43031">
    <property type="entry name" value="FAD-DEPENDENT OXIDOREDUCTASE"/>
    <property type="match status" value="1"/>
</dbReference>
<evidence type="ECO:0000313" key="4">
    <source>
        <dbReference type="Proteomes" id="UP001596233"/>
    </source>
</evidence>
<dbReference type="Gene3D" id="3.40.250.10">
    <property type="entry name" value="Rhodanese-like domain"/>
    <property type="match status" value="1"/>
</dbReference>
<dbReference type="EMBL" id="JBHSTE010000001">
    <property type="protein sequence ID" value="MFC6331023.1"/>
    <property type="molecule type" value="Genomic_DNA"/>
</dbReference>
<dbReference type="PANTHER" id="PTHR43031:SF17">
    <property type="entry name" value="SULFURTRANSFERASE YTWF-RELATED"/>
    <property type="match status" value="1"/>
</dbReference>
<dbReference type="InterPro" id="IPR001763">
    <property type="entry name" value="Rhodanese-like_dom"/>
</dbReference>
<evidence type="ECO:0000256" key="1">
    <source>
        <dbReference type="SAM" id="Phobius"/>
    </source>
</evidence>
<proteinExistence type="predicted"/>
<dbReference type="CDD" id="cd00158">
    <property type="entry name" value="RHOD"/>
    <property type="match status" value="1"/>
</dbReference>
<dbReference type="RefSeq" id="WP_379229805.1">
    <property type="nucleotide sequence ID" value="NZ_JBHSTE010000001.1"/>
</dbReference>
<keyword evidence="1" id="KW-0812">Transmembrane</keyword>
<gene>
    <name evidence="3" type="ORF">ACFP56_00195</name>
</gene>
<accession>A0ABW1UZA7</accession>
<sequence length="120" mass="13511">MEYVNYIFSVLIVGWLLLKMMPVKGIKQITTVDLKSELKNKQKQFIDVRTTGEFSSGHISGFTNIPLHELTERADGLSKQKEVIVICQSGMRSQKACKTLKKLGFTSITNVKGGMSSWRN</sequence>
<dbReference type="PROSITE" id="PS50206">
    <property type="entry name" value="RHODANESE_3"/>
    <property type="match status" value="1"/>
</dbReference>
<protein>
    <submittedName>
        <fullName evidence="3">Rhodanese-like domain-containing protein</fullName>
    </submittedName>
</protein>
<keyword evidence="4" id="KW-1185">Reference proteome</keyword>
<keyword evidence="1" id="KW-0472">Membrane</keyword>
<dbReference type="Proteomes" id="UP001596233">
    <property type="component" value="Unassembled WGS sequence"/>
</dbReference>
<dbReference type="SUPFAM" id="SSF52821">
    <property type="entry name" value="Rhodanese/Cell cycle control phosphatase"/>
    <property type="match status" value="1"/>
</dbReference>
<reference evidence="4" key="1">
    <citation type="journal article" date="2019" name="Int. J. Syst. Evol. Microbiol.">
        <title>The Global Catalogue of Microorganisms (GCM) 10K type strain sequencing project: providing services to taxonomists for standard genome sequencing and annotation.</title>
        <authorList>
            <consortium name="The Broad Institute Genomics Platform"/>
            <consortium name="The Broad Institute Genome Sequencing Center for Infectious Disease"/>
            <person name="Wu L."/>
            <person name="Ma J."/>
        </authorList>
    </citation>
    <scope>NUCLEOTIDE SEQUENCE [LARGE SCALE GENOMIC DNA]</scope>
    <source>
        <strain evidence="4">PCU 280</strain>
    </source>
</reference>